<dbReference type="AlphaFoldDB" id="A0A127F7H6"/>
<dbReference type="KEGG" id="sdf:ACG33_00015"/>
<dbReference type="EMBL" id="CP011971">
    <property type="protein sequence ID" value="AMN45510.1"/>
    <property type="molecule type" value="Genomic_DNA"/>
</dbReference>
<reference evidence="2 3" key="1">
    <citation type="submission" date="2015-06" db="EMBL/GenBank/DDBJ databases">
        <title>A Comprehensive Approach to Explore the Metabolic and Phylogenetic Diversity of Bacterial Steroid Degradation in the Environment: Testosterone as an Example.</title>
        <authorList>
            <person name="Yang F.-C."/>
            <person name="Chen Y.-L."/>
            <person name="Yu C.-P."/>
            <person name="Tang S.-L."/>
            <person name="Wang P.-H."/>
            <person name="Ismail W."/>
            <person name="Wang C.-H."/>
            <person name="Yang C.-Y."/>
            <person name="Chiang Y.-R."/>
        </authorList>
    </citation>
    <scope>NUCLEOTIDE SEQUENCE [LARGE SCALE GENOMIC DNA]</scope>
    <source>
        <strain evidence="2 3">DSM 18526</strain>
    </source>
</reference>
<dbReference type="InterPro" id="IPR003615">
    <property type="entry name" value="HNH_nuc"/>
</dbReference>
<evidence type="ECO:0000313" key="2">
    <source>
        <dbReference type="EMBL" id="AMN45510.1"/>
    </source>
</evidence>
<dbReference type="RefSeq" id="WP_066917789.1">
    <property type="nucleotide sequence ID" value="NZ_CP011971.1"/>
</dbReference>
<dbReference type="OrthoDB" id="8824552at2"/>
<dbReference type="STRING" id="465721.ACG33_00015"/>
<protein>
    <recommendedName>
        <fullName evidence="1">HNH domain-containing protein</fullName>
    </recommendedName>
</protein>
<dbReference type="CDD" id="cd00085">
    <property type="entry name" value="HNHc"/>
    <property type="match status" value="1"/>
</dbReference>
<gene>
    <name evidence="2" type="ORF">ACG33_00015</name>
</gene>
<feature type="domain" description="HNH" evidence="1">
    <location>
        <begin position="54"/>
        <end position="101"/>
    </location>
</feature>
<dbReference type="Pfam" id="PF01844">
    <property type="entry name" value="HNH"/>
    <property type="match status" value="1"/>
</dbReference>
<dbReference type="GO" id="GO:0008270">
    <property type="term" value="F:zinc ion binding"/>
    <property type="evidence" value="ECO:0007669"/>
    <property type="project" value="InterPro"/>
</dbReference>
<proteinExistence type="predicted"/>
<dbReference type="Proteomes" id="UP000070250">
    <property type="component" value="Chromosome"/>
</dbReference>
<sequence length="219" mass="25330">MIRVVKGQRPEVLQQNEGSWLDEFLSDPQNGTKRYRYRTPEIKQALIAETHSKCIYCESKIGHNTPGDVEHKIPTSLVRERHFDWENLTIACTECNRRKNDYLDAERPFLDPYADNVEARLVHYGPVVAWVDGDAPAEITVRKLALNESTRLQLILRKIEKLEQLSILRGRIVNELSEPLRLILETRLEEMQSDGAEYAGMIRSAMRTQGSVRSIEQER</sequence>
<evidence type="ECO:0000259" key="1">
    <source>
        <dbReference type="Pfam" id="PF01844"/>
    </source>
</evidence>
<keyword evidence="3" id="KW-1185">Reference proteome</keyword>
<name>A0A127F7H6_STEDE</name>
<dbReference type="GO" id="GO:0004519">
    <property type="term" value="F:endonuclease activity"/>
    <property type="evidence" value="ECO:0007669"/>
    <property type="project" value="InterPro"/>
</dbReference>
<dbReference type="Gene3D" id="1.10.30.50">
    <property type="match status" value="1"/>
</dbReference>
<dbReference type="GO" id="GO:0003676">
    <property type="term" value="F:nucleic acid binding"/>
    <property type="evidence" value="ECO:0007669"/>
    <property type="project" value="InterPro"/>
</dbReference>
<dbReference type="InterPro" id="IPR002711">
    <property type="entry name" value="HNH"/>
</dbReference>
<accession>A0A127F7H6</accession>
<organism evidence="2 3">
    <name type="scientific">Steroidobacter denitrificans</name>
    <dbReference type="NCBI Taxonomy" id="465721"/>
    <lineage>
        <taxon>Bacteria</taxon>
        <taxon>Pseudomonadati</taxon>
        <taxon>Pseudomonadota</taxon>
        <taxon>Gammaproteobacteria</taxon>
        <taxon>Steroidobacterales</taxon>
        <taxon>Steroidobacteraceae</taxon>
        <taxon>Steroidobacter</taxon>
    </lineage>
</organism>
<evidence type="ECO:0000313" key="3">
    <source>
        <dbReference type="Proteomes" id="UP000070250"/>
    </source>
</evidence>